<dbReference type="GO" id="GO:0016226">
    <property type="term" value="P:iron-sulfur cluster assembly"/>
    <property type="evidence" value="ECO:0007669"/>
    <property type="project" value="InterPro"/>
</dbReference>
<dbReference type="InterPro" id="IPR055346">
    <property type="entry name" value="Fe-S_cluster_assembly_SufBD"/>
</dbReference>
<protein>
    <recommendedName>
        <fullName evidence="1">SUF system FeS cluster assembly SufBD core domain-containing protein</fullName>
    </recommendedName>
</protein>
<proteinExistence type="predicted"/>
<feature type="domain" description="SUF system FeS cluster assembly SufBD core" evidence="1">
    <location>
        <begin position="37"/>
        <end position="171"/>
    </location>
</feature>
<sequence>MKVNFINLNKTNQEKVIIVKPGKYIVFFQNLSGRFIFELKTKGIELDILGLYIGKAQNRFNLETIQRHIAPESKSNLLIKGVFYDESKFVYQGLIRIEKEAQKSKAYQKNQNLIISEKCFVDSRPFLEILANDVYCTHGSTTGKLNQEEIYYLQTRSLAKKAAEELLIEGFIQEIPAKIKQYGYKIH</sequence>
<dbReference type="Pfam" id="PF01458">
    <property type="entry name" value="SUFBD_core"/>
    <property type="match status" value="1"/>
</dbReference>
<dbReference type="SUPFAM" id="SSF101960">
    <property type="entry name" value="Stabilizer of iron transporter SufD"/>
    <property type="match status" value="1"/>
</dbReference>
<dbReference type="InterPro" id="IPR037284">
    <property type="entry name" value="SUF_FeS_clus_asmbl_SufBD_sf"/>
</dbReference>
<dbReference type="InterPro" id="IPR000825">
    <property type="entry name" value="SUF_FeS_clus_asmbl_SufBD_core"/>
</dbReference>
<gene>
    <name evidence="2" type="ORF">A3B40_01485</name>
</gene>
<dbReference type="EMBL" id="MGAI01000031">
    <property type="protein sequence ID" value="OGK44293.1"/>
    <property type="molecule type" value="Genomic_DNA"/>
</dbReference>
<evidence type="ECO:0000313" key="2">
    <source>
        <dbReference type="EMBL" id="OGK44293.1"/>
    </source>
</evidence>
<dbReference type="Proteomes" id="UP000178040">
    <property type="component" value="Unassembled WGS sequence"/>
</dbReference>
<evidence type="ECO:0000313" key="3">
    <source>
        <dbReference type="Proteomes" id="UP000178040"/>
    </source>
</evidence>
<dbReference type="PANTHER" id="PTHR43575">
    <property type="entry name" value="PROTEIN ABCI7, CHLOROPLASTIC"/>
    <property type="match status" value="1"/>
</dbReference>
<reference evidence="2 3" key="1">
    <citation type="journal article" date="2016" name="Nat. Commun.">
        <title>Thousands of microbial genomes shed light on interconnected biogeochemical processes in an aquifer system.</title>
        <authorList>
            <person name="Anantharaman K."/>
            <person name="Brown C.T."/>
            <person name="Hug L.A."/>
            <person name="Sharon I."/>
            <person name="Castelle C.J."/>
            <person name="Probst A.J."/>
            <person name="Thomas B.C."/>
            <person name="Singh A."/>
            <person name="Wilkins M.J."/>
            <person name="Karaoz U."/>
            <person name="Brodie E.L."/>
            <person name="Williams K.H."/>
            <person name="Hubbard S.S."/>
            <person name="Banfield J.F."/>
        </authorList>
    </citation>
    <scope>NUCLEOTIDE SEQUENCE [LARGE SCALE GENOMIC DNA]</scope>
</reference>
<comment type="caution">
    <text evidence="2">The sequence shown here is derived from an EMBL/GenBank/DDBJ whole genome shotgun (WGS) entry which is preliminary data.</text>
</comment>
<dbReference type="AlphaFoldDB" id="A0A1F7ILS0"/>
<accession>A0A1F7ILS0</accession>
<dbReference type="PANTHER" id="PTHR43575:SF1">
    <property type="entry name" value="PROTEIN ABCI7, CHLOROPLASTIC"/>
    <property type="match status" value="1"/>
</dbReference>
<evidence type="ECO:0000259" key="1">
    <source>
        <dbReference type="Pfam" id="PF01458"/>
    </source>
</evidence>
<organism evidence="2 3">
    <name type="scientific">Candidatus Roizmanbacteria bacterium RIFCSPLOWO2_01_FULL_37_16</name>
    <dbReference type="NCBI Taxonomy" id="1802058"/>
    <lineage>
        <taxon>Bacteria</taxon>
        <taxon>Candidatus Roizmaniibacteriota</taxon>
    </lineage>
</organism>
<name>A0A1F7ILS0_9BACT</name>